<comment type="similarity">
    <text evidence="1">Belongs to the bacterial solute-binding protein ModA family.</text>
</comment>
<dbReference type="InterPro" id="IPR050682">
    <property type="entry name" value="ModA/WtpA"/>
</dbReference>
<dbReference type="NCBIfam" id="TIGR01256">
    <property type="entry name" value="modA"/>
    <property type="match status" value="1"/>
</dbReference>
<dbReference type="Gene3D" id="3.40.190.10">
    <property type="entry name" value="Periplasmic binding protein-like II"/>
    <property type="match status" value="2"/>
</dbReference>
<evidence type="ECO:0000313" key="5">
    <source>
        <dbReference type="EMBL" id="KAF4405804.1"/>
    </source>
</evidence>
<accession>A0ABQ7F9W0</accession>
<feature type="region of interest" description="Disordered" evidence="4">
    <location>
        <begin position="1"/>
        <end position="28"/>
    </location>
</feature>
<dbReference type="InterPro" id="IPR005950">
    <property type="entry name" value="ModA"/>
</dbReference>
<dbReference type="Proteomes" id="UP000621266">
    <property type="component" value="Unassembled WGS sequence"/>
</dbReference>
<feature type="compositionally biased region" description="Basic residues" evidence="4">
    <location>
        <begin position="1"/>
        <end position="21"/>
    </location>
</feature>
<keyword evidence="2" id="KW-0479">Metal-binding</keyword>
<dbReference type="CDD" id="cd13538">
    <property type="entry name" value="PBP2_ModA_like_1"/>
    <property type="match status" value="1"/>
</dbReference>
<evidence type="ECO:0000256" key="1">
    <source>
        <dbReference type="ARBA" id="ARBA00009175"/>
    </source>
</evidence>
<sequence length="277" mass="28407">MPRRAAVRRPGRHPAGRRRTARSTPSAAPAALTTLLLCAAAAGCAPGGGSDAGGEGDVTLTVLAASSLTEVFDRAGAAYEKEHPGTRLRFSFAGSQALAAQVRQGLPADALVTADEATMASVGDSTGKPAVIAKNRLTIVTAPGNPEGVRGLADLDRPDLKVVLAAPEVPVGRYADRVLDRAGVGVEPVSQEPNVRAVLSKVRLGEADAGLVYRTDAATAKGRVATVDVPDAQNAVASYPAAALTGSAHPEQAADFVRWLGTEPAQRLLRDAGFQKP</sequence>
<evidence type="ECO:0000256" key="3">
    <source>
        <dbReference type="ARBA" id="ARBA00022729"/>
    </source>
</evidence>
<dbReference type="EMBL" id="WHPN01000403">
    <property type="protein sequence ID" value="KAF4405804.1"/>
    <property type="molecule type" value="Genomic_DNA"/>
</dbReference>
<organism evidence="5 6">
    <name type="scientific">Streptomyces lycii</name>
    <dbReference type="NCBI Taxonomy" id="2654337"/>
    <lineage>
        <taxon>Bacteria</taxon>
        <taxon>Bacillati</taxon>
        <taxon>Actinomycetota</taxon>
        <taxon>Actinomycetes</taxon>
        <taxon>Kitasatosporales</taxon>
        <taxon>Streptomycetaceae</taxon>
        <taxon>Streptomyces</taxon>
    </lineage>
</organism>
<dbReference type="PANTHER" id="PTHR30632:SF0">
    <property type="entry name" value="SULFATE-BINDING PROTEIN"/>
    <property type="match status" value="1"/>
</dbReference>
<keyword evidence="3" id="KW-0732">Signal</keyword>
<evidence type="ECO:0000256" key="4">
    <source>
        <dbReference type="SAM" id="MobiDB-lite"/>
    </source>
</evidence>
<gene>
    <name evidence="5" type="primary">modA</name>
    <name evidence="5" type="ORF">GCU69_28210</name>
</gene>
<dbReference type="PANTHER" id="PTHR30632">
    <property type="entry name" value="MOLYBDATE-BINDING PERIPLASMIC PROTEIN"/>
    <property type="match status" value="1"/>
</dbReference>
<keyword evidence="6" id="KW-1185">Reference proteome</keyword>
<evidence type="ECO:0000313" key="6">
    <source>
        <dbReference type="Proteomes" id="UP000621266"/>
    </source>
</evidence>
<evidence type="ECO:0000256" key="2">
    <source>
        <dbReference type="ARBA" id="ARBA00022723"/>
    </source>
</evidence>
<proteinExistence type="inferred from homology"/>
<reference evidence="5 6" key="1">
    <citation type="submission" date="2019-10" db="EMBL/GenBank/DDBJ databases">
        <title>Streptomyces tenebrisbrunneis sp.nov., an endogenous actinomycete isolated from of Lycium ruthenicum.</title>
        <authorList>
            <person name="Ma L."/>
        </authorList>
    </citation>
    <scope>NUCLEOTIDE SEQUENCE [LARGE SCALE GENOMIC DNA]</scope>
    <source>
        <strain evidence="5 6">TRM 66187</strain>
    </source>
</reference>
<comment type="caution">
    <text evidence="5">The sequence shown here is derived from an EMBL/GenBank/DDBJ whole genome shotgun (WGS) entry which is preliminary data.</text>
</comment>
<protein>
    <submittedName>
        <fullName evidence="5">Molybdate ABC transporter substrate-binding protein</fullName>
    </submittedName>
</protein>
<dbReference type="SUPFAM" id="SSF53850">
    <property type="entry name" value="Periplasmic binding protein-like II"/>
    <property type="match status" value="1"/>
</dbReference>
<dbReference type="PIRSF" id="PIRSF004846">
    <property type="entry name" value="ModA"/>
    <property type="match status" value="1"/>
</dbReference>
<dbReference type="Pfam" id="PF13531">
    <property type="entry name" value="SBP_bac_11"/>
    <property type="match status" value="1"/>
</dbReference>
<name>A0ABQ7F9W0_9ACTN</name>